<comment type="caution">
    <text evidence="1">The sequence shown here is derived from an EMBL/GenBank/DDBJ whole genome shotgun (WGS) entry which is preliminary data.</text>
</comment>
<name>A0A846YT06_9NOCA</name>
<keyword evidence="2" id="KW-1185">Reference proteome</keyword>
<organism evidence="1 2">
    <name type="scientific">Nocardia flavorosea</name>
    <dbReference type="NCBI Taxonomy" id="53429"/>
    <lineage>
        <taxon>Bacteria</taxon>
        <taxon>Bacillati</taxon>
        <taxon>Actinomycetota</taxon>
        <taxon>Actinomycetes</taxon>
        <taxon>Mycobacteriales</taxon>
        <taxon>Nocardiaceae</taxon>
        <taxon>Nocardia</taxon>
    </lineage>
</organism>
<accession>A0A846YT06</accession>
<reference evidence="1 2" key="1">
    <citation type="submission" date="2020-04" db="EMBL/GenBank/DDBJ databases">
        <title>MicrobeNet Type strains.</title>
        <authorList>
            <person name="Nicholson A.C."/>
        </authorList>
    </citation>
    <scope>NUCLEOTIDE SEQUENCE [LARGE SCALE GENOMIC DNA]</scope>
    <source>
        <strain evidence="1 2">JCM 3332</strain>
    </source>
</reference>
<sequence>MSDNVSIRYALRLPNGELAHDVRREFLCGYPKSEVLPNGAIALLWGEDEAHHVSQTRAALADEVSKWGLDELLKEQSMVVKVRTTVEILDPELAGDPVVDHEVVEDEPRTWRRAQDIPMGVRFVPAAGNRHYKRVLNGARTVNLDPFTEGHHYGHQSLNEMHPEGFSEVRS</sequence>
<dbReference type="RefSeq" id="WP_157117204.1">
    <property type="nucleotide sequence ID" value="NZ_JAAXOT010000022.1"/>
</dbReference>
<dbReference type="EMBL" id="JAAXOT010000022">
    <property type="protein sequence ID" value="NKY60412.1"/>
    <property type="molecule type" value="Genomic_DNA"/>
</dbReference>
<proteinExistence type="predicted"/>
<dbReference type="AlphaFoldDB" id="A0A846YT06"/>
<evidence type="ECO:0000313" key="1">
    <source>
        <dbReference type="EMBL" id="NKY60412.1"/>
    </source>
</evidence>
<protein>
    <submittedName>
        <fullName evidence="1">Uncharacterized protein</fullName>
    </submittedName>
</protein>
<evidence type="ECO:0000313" key="2">
    <source>
        <dbReference type="Proteomes" id="UP000570678"/>
    </source>
</evidence>
<gene>
    <name evidence="1" type="ORF">HGA15_30605</name>
</gene>
<dbReference type="Proteomes" id="UP000570678">
    <property type="component" value="Unassembled WGS sequence"/>
</dbReference>